<feature type="region of interest" description="Disordered" evidence="1">
    <location>
        <begin position="1"/>
        <end position="27"/>
    </location>
</feature>
<sequence length="131" mass="14532">MARGDARALVPVRSGPPPAPVTHDTTPPGAEVELVQGQVHLDDRAAVQKYLPDILGRALARIWIDPQFLADFAADPKLTLRRHGVHLPDSISIEYTKTVADRPKIIVYEQHPGSRFRVRVLYLQLVMLAGK</sequence>
<dbReference type="InterPro" id="IPR036648">
    <property type="entry name" value="CN_Hdrase_a/SCN_Hdrase_g_sf"/>
</dbReference>
<evidence type="ECO:0000256" key="1">
    <source>
        <dbReference type="SAM" id="MobiDB-lite"/>
    </source>
</evidence>
<proteinExistence type="predicted"/>
<reference evidence="3" key="1">
    <citation type="journal article" date="2019" name="Int. J. Syst. Evol. Microbiol.">
        <title>The Global Catalogue of Microorganisms (GCM) 10K type strain sequencing project: providing services to taxonomists for standard genome sequencing and annotation.</title>
        <authorList>
            <consortium name="The Broad Institute Genomics Platform"/>
            <consortium name="The Broad Institute Genome Sequencing Center for Infectious Disease"/>
            <person name="Wu L."/>
            <person name="Ma J."/>
        </authorList>
    </citation>
    <scope>NUCLEOTIDE SEQUENCE [LARGE SCALE GENOMIC DNA]</scope>
    <source>
        <strain evidence="3">CGMCC 1.12750</strain>
    </source>
</reference>
<evidence type="ECO:0000313" key="2">
    <source>
        <dbReference type="EMBL" id="MFC7703604.1"/>
    </source>
</evidence>
<organism evidence="2 3">
    <name type="scientific">Plastorhodobacter daqingensis</name>
    <dbReference type="NCBI Taxonomy" id="1387281"/>
    <lineage>
        <taxon>Bacteria</taxon>
        <taxon>Pseudomonadati</taxon>
        <taxon>Pseudomonadota</taxon>
        <taxon>Alphaproteobacteria</taxon>
        <taxon>Rhodobacterales</taxon>
        <taxon>Paracoccaceae</taxon>
        <taxon>Plastorhodobacter</taxon>
    </lineage>
</organism>
<name>A0ABW2UJL1_9RHOB</name>
<keyword evidence="3" id="KW-1185">Reference proteome</keyword>
<dbReference type="EMBL" id="JBHTFQ010000002">
    <property type="protein sequence ID" value="MFC7703604.1"/>
    <property type="molecule type" value="Genomic_DNA"/>
</dbReference>
<dbReference type="SUPFAM" id="SSF56209">
    <property type="entry name" value="Nitrile hydratase alpha chain"/>
    <property type="match status" value="1"/>
</dbReference>
<comment type="caution">
    <text evidence="2">The sequence shown here is derived from an EMBL/GenBank/DDBJ whole genome shotgun (WGS) entry which is preliminary data.</text>
</comment>
<evidence type="ECO:0000313" key="3">
    <source>
        <dbReference type="Proteomes" id="UP001596516"/>
    </source>
</evidence>
<protein>
    <submittedName>
        <fullName evidence="2">Uncharacterized protein</fullName>
    </submittedName>
</protein>
<gene>
    <name evidence="2" type="ORF">ACFQXB_05280</name>
</gene>
<dbReference type="RefSeq" id="WP_377400206.1">
    <property type="nucleotide sequence ID" value="NZ_JBHTFQ010000002.1"/>
</dbReference>
<dbReference type="Proteomes" id="UP001596516">
    <property type="component" value="Unassembled WGS sequence"/>
</dbReference>
<accession>A0ABW2UJL1</accession>